<accession>A0ACB7X6M7</accession>
<organism evidence="1 2">
    <name type="scientific">Vaccinium darrowii</name>
    <dbReference type="NCBI Taxonomy" id="229202"/>
    <lineage>
        <taxon>Eukaryota</taxon>
        <taxon>Viridiplantae</taxon>
        <taxon>Streptophyta</taxon>
        <taxon>Embryophyta</taxon>
        <taxon>Tracheophyta</taxon>
        <taxon>Spermatophyta</taxon>
        <taxon>Magnoliopsida</taxon>
        <taxon>eudicotyledons</taxon>
        <taxon>Gunneridae</taxon>
        <taxon>Pentapetalae</taxon>
        <taxon>asterids</taxon>
        <taxon>Ericales</taxon>
        <taxon>Ericaceae</taxon>
        <taxon>Vaccinioideae</taxon>
        <taxon>Vaccinieae</taxon>
        <taxon>Vaccinium</taxon>
    </lineage>
</organism>
<gene>
    <name evidence="1" type="ORF">Vadar_000510</name>
</gene>
<reference evidence="1 2" key="1">
    <citation type="journal article" date="2021" name="Hortic Res">
        <title>High-quality reference genome and annotation aids understanding of berry development for evergreen blueberry (Vaccinium darrowii).</title>
        <authorList>
            <person name="Yu J."/>
            <person name="Hulse-Kemp A.M."/>
            <person name="Babiker E."/>
            <person name="Staton M."/>
        </authorList>
    </citation>
    <scope>NUCLEOTIDE SEQUENCE [LARGE SCALE GENOMIC DNA]</scope>
    <source>
        <strain evidence="2">cv. NJ 8807/NJ 8810</strain>
        <tissue evidence="1">Young leaf</tissue>
    </source>
</reference>
<evidence type="ECO:0000313" key="1">
    <source>
        <dbReference type="EMBL" id="KAH7836376.1"/>
    </source>
</evidence>
<dbReference type="EMBL" id="CM037156">
    <property type="protein sequence ID" value="KAH7836376.1"/>
    <property type="molecule type" value="Genomic_DNA"/>
</dbReference>
<protein>
    <submittedName>
        <fullName evidence="1">Uncharacterized protein</fullName>
    </submittedName>
</protein>
<sequence length="401" mass="45809">MSIFLPNKRSKLTNQQFGFVKFSDKKDALKAIEGINEKWFWNKKLVVQMAKYGDMKKSADRTRLIEKGKKKVWVPKPSNLKNKRHVYAESSRQADGPITHGAGSATLHTKLQCFDVQPVEARDEFIKDKRIENWVEDIKQWNGEAAIDERLVWISCYGMPINGWSYQTFKLIGDSFGNFLQADEDTLKADSFVRGRILIATEQKPLPPFQEEEDEADMDAEISKTNDRWMLVQQVMDDSKADRSGNFQDGEILLEPNKEALQFIEHGEEYNQPADQQSQIPKVAQLIELEDNEVNKEGIVNSHLSHGLESLVESSTGLMAIGLNGDHNDNKDSSISEALCINEQGFINSQLNVRASQIEGINLQVELRPSQQRKLIREFVRNCIEEFEEVANSLNEELDEF</sequence>
<evidence type="ECO:0000313" key="2">
    <source>
        <dbReference type="Proteomes" id="UP000828048"/>
    </source>
</evidence>
<proteinExistence type="predicted"/>
<comment type="caution">
    <text evidence="1">The sequence shown here is derived from an EMBL/GenBank/DDBJ whole genome shotgun (WGS) entry which is preliminary data.</text>
</comment>
<keyword evidence="2" id="KW-1185">Reference proteome</keyword>
<name>A0ACB7X6M7_9ERIC</name>
<dbReference type="Proteomes" id="UP000828048">
    <property type="component" value="Chromosome 6"/>
</dbReference>